<name>B4D1T3_9BACT</name>
<dbReference type="InterPro" id="IPR029510">
    <property type="entry name" value="Ald_DH_CS_GLU"/>
</dbReference>
<evidence type="ECO:0000256" key="2">
    <source>
        <dbReference type="ARBA" id="ARBA00023002"/>
    </source>
</evidence>
<accession>B4D1T3</accession>
<protein>
    <submittedName>
        <fullName evidence="7">Aldehyde Dehydrogenase</fullName>
    </submittedName>
</protein>
<keyword evidence="2 5" id="KW-0560">Oxidoreductase</keyword>
<proteinExistence type="inferred from homology"/>
<dbReference type="STRING" id="497964.CfE428DRAFT_2871"/>
<evidence type="ECO:0000256" key="1">
    <source>
        <dbReference type="ARBA" id="ARBA00022503"/>
    </source>
</evidence>
<keyword evidence="3" id="KW-0520">NAD</keyword>
<dbReference type="Proteomes" id="UP000005824">
    <property type="component" value="Unassembled WGS sequence"/>
</dbReference>
<evidence type="ECO:0000259" key="6">
    <source>
        <dbReference type="Pfam" id="PF00171"/>
    </source>
</evidence>
<dbReference type="Gene3D" id="3.40.605.10">
    <property type="entry name" value="Aldehyde Dehydrogenase, Chain A, domain 1"/>
    <property type="match status" value="1"/>
</dbReference>
<evidence type="ECO:0000256" key="4">
    <source>
        <dbReference type="PROSITE-ProRule" id="PRU10007"/>
    </source>
</evidence>
<dbReference type="GO" id="GO:0043824">
    <property type="term" value="F:succinylglutamate-semialdehyde dehydrogenase activity"/>
    <property type="evidence" value="ECO:0007669"/>
    <property type="project" value="InterPro"/>
</dbReference>
<dbReference type="InterPro" id="IPR016163">
    <property type="entry name" value="Ald_DH_C"/>
</dbReference>
<dbReference type="AlphaFoldDB" id="B4D1T3"/>
<dbReference type="Pfam" id="PF00171">
    <property type="entry name" value="Aldedh"/>
    <property type="match status" value="1"/>
</dbReference>
<evidence type="ECO:0000256" key="5">
    <source>
        <dbReference type="RuleBase" id="RU003345"/>
    </source>
</evidence>
<dbReference type="SUPFAM" id="SSF53720">
    <property type="entry name" value="ALDH-like"/>
    <property type="match status" value="1"/>
</dbReference>
<dbReference type="PANTHER" id="PTHR11699">
    <property type="entry name" value="ALDEHYDE DEHYDROGENASE-RELATED"/>
    <property type="match status" value="1"/>
</dbReference>
<keyword evidence="1" id="KW-0056">Arginine metabolism</keyword>
<evidence type="ECO:0000256" key="3">
    <source>
        <dbReference type="ARBA" id="ARBA00023027"/>
    </source>
</evidence>
<sequence length="441" mass="47461">MWKRAMSLPPWPAPKLPRRTGRAVLLLERMERLRAAQRALSAAKEELARGITIETGKPLTESQGEVAAVIAKIDFAIDDAREYLTDRNTAGGQHPALVRQCPLGPAGVIGPFNFPLHLGHGANVAYLLAGNPVIYKPSPFAANVAAHYGEVMAPHFPRDVFQVVQGSGDEGEELCLDPRVRAVCFTGSVRVGRTLAQKLAGDFSKSLALELGGNNALIVCADADLDNAARAAADGACLTAGQRCNATSRVIVEKKVAADFLPRFLAALQNYEPGDPLRAETRLGPLISAAAVERYEKLCDTLHGSWLLSGKVELFVAGKRGHYVRPAAIQRTDDSHADAEAFVPVVSVYLADDLDHAVRLHSATPFGLTASIFTRSEATFRRLGARLEVGNLYANLPTTFSPSTLPFGGWRDSGNGRPGGRGFIRFTTREQAVQFTGFEAQ</sequence>
<dbReference type="Gene3D" id="3.40.309.10">
    <property type="entry name" value="Aldehyde Dehydrogenase, Chain A, domain 2"/>
    <property type="match status" value="1"/>
</dbReference>
<dbReference type="GO" id="GO:0006527">
    <property type="term" value="P:L-arginine catabolic process"/>
    <property type="evidence" value="ECO:0007669"/>
    <property type="project" value="InterPro"/>
</dbReference>
<dbReference type="InterPro" id="IPR017649">
    <property type="entry name" value="SuccinylGlu_semiald_DH_AstD"/>
</dbReference>
<dbReference type="InterPro" id="IPR016162">
    <property type="entry name" value="Ald_DH_N"/>
</dbReference>
<reference evidence="7 8" key="1">
    <citation type="journal article" date="2011" name="J. Bacteriol.">
        <title>Genome sequence of Chthoniobacter flavus Ellin428, an aerobic heterotrophic soil bacterium.</title>
        <authorList>
            <person name="Kant R."/>
            <person name="van Passel M.W."/>
            <person name="Palva A."/>
            <person name="Lucas S."/>
            <person name="Lapidus A."/>
            <person name="Glavina Del Rio T."/>
            <person name="Dalin E."/>
            <person name="Tice H."/>
            <person name="Bruce D."/>
            <person name="Goodwin L."/>
            <person name="Pitluck S."/>
            <person name="Larimer F.W."/>
            <person name="Land M.L."/>
            <person name="Hauser L."/>
            <person name="Sangwan P."/>
            <person name="de Vos W.M."/>
            <person name="Janssen P.H."/>
            <person name="Smidt H."/>
        </authorList>
    </citation>
    <scope>NUCLEOTIDE SEQUENCE [LARGE SCALE GENOMIC DNA]</scope>
    <source>
        <strain evidence="7 8">Ellin428</strain>
    </source>
</reference>
<keyword evidence="8" id="KW-1185">Reference proteome</keyword>
<evidence type="ECO:0000313" key="8">
    <source>
        <dbReference type="Proteomes" id="UP000005824"/>
    </source>
</evidence>
<dbReference type="CDD" id="cd07095">
    <property type="entry name" value="ALDH_SGSD_AstD"/>
    <property type="match status" value="1"/>
</dbReference>
<dbReference type="InParanoid" id="B4D1T3"/>
<gene>
    <name evidence="7" type="ORF">CfE428DRAFT_2871</name>
</gene>
<dbReference type="InterPro" id="IPR016161">
    <property type="entry name" value="Ald_DH/histidinol_DH"/>
</dbReference>
<dbReference type="EMBL" id="ABVL01000007">
    <property type="protein sequence ID" value="EDY19695.1"/>
    <property type="molecule type" value="Genomic_DNA"/>
</dbReference>
<evidence type="ECO:0000313" key="7">
    <source>
        <dbReference type="EMBL" id="EDY19695.1"/>
    </source>
</evidence>
<feature type="domain" description="Aldehyde dehydrogenase" evidence="6">
    <location>
        <begin position="25"/>
        <end position="432"/>
    </location>
</feature>
<comment type="caution">
    <text evidence="7">The sequence shown here is derived from an EMBL/GenBank/DDBJ whole genome shotgun (WGS) entry which is preliminary data.</text>
</comment>
<comment type="similarity">
    <text evidence="5">Belongs to the aldehyde dehydrogenase family.</text>
</comment>
<dbReference type="PROSITE" id="PS00687">
    <property type="entry name" value="ALDEHYDE_DEHYDR_GLU"/>
    <property type="match status" value="1"/>
</dbReference>
<dbReference type="InterPro" id="IPR015590">
    <property type="entry name" value="Aldehyde_DH_dom"/>
</dbReference>
<feature type="active site" evidence="4">
    <location>
        <position position="210"/>
    </location>
</feature>
<organism evidence="7 8">
    <name type="scientific">Chthoniobacter flavus Ellin428</name>
    <dbReference type="NCBI Taxonomy" id="497964"/>
    <lineage>
        <taxon>Bacteria</taxon>
        <taxon>Pseudomonadati</taxon>
        <taxon>Verrucomicrobiota</taxon>
        <taxon>Spartobacteria</taxon>
        <taxon>Chthoniobacterales</taxon>
        <taxon>Chthoniobacteraceae</taxon>
        <taxon>Chthoniobacter</taxon>
    </lineage>
</organism>
<dbReference type="eggNOG" id="COG1012">
    <property type="taxonomic scope" value="Bacteria"/>
</dbReference>